<proteinExistence type="predicted"/>
<dbReference type="Proteomes" id="UP001152797">
    <property type="component" value="Unassembled WGS sequence"/>
</dbReference>
<dbReference type="GO" id="GO:0051213">
    <property type="term" value="F:dioxygenase activity"/>
    <property type="evidence" value="ECO:0007669"/>
    <property type="project" value="UniProtKB-KW"/>
</dbReference>
<keyword evidence="3" id="KW-0223">Dioxygenase</keyword>
<gene>
    <name evidence="2" type="ORF">C1SCF055_LOCUS40195</name>
</gene>
<evidence type="ECO:0000313" key="4">
    <source>
        <dbReference type="Proteomes" id="UP001152797"/>
    </source>
</evidence>
<evidence type="ECO:0000259" key="1">
    <source>
        <dbReference type="Pfam" id="PF13640"/>
    </source>
</evidence>
<dbReference type="InterPro" id="IPR044862">
    <property type="entry name" value="Pro_4_hyd_alph_FE2OG_OXY"/>
</dbReference>
<organism evidence="2">
    <name type="scientific">Cladocopium goreaui</name>
    <dbReference type="NCBI Taxonomy" id="2562237"/>
    <lineage>
        <taxon>Eukaryota</taxon>
        <taxon>Sar</taxon>
        <taxon>Alveolata</taxon>
        <taxon>Dinophyceae</taxon>
        <taxon>Suessiales</taxon>
        <taxon>Symbiodiniaceae</taxon>
        <taxon>Cladocopium</taxon>
    </lineage>
</organism>
<sequence length="618" mass="70045">EEEALRGIGLDLWPRLRRIAVEVHGSDALRKLKELIPEHFKGDLWDCAQELIPDHFMLYGSTSNDEVLACVRKEPSLAELTEPFLLLLPSWTVGKAFFRHFLSSLAKLKAKTGEEQAAEVFYLCRRGAKGRPEKYGFHHVEGAGMARCPFFGLWICGGFGEATERVAAAARRRKAEGFWDDQWRLDRAWYGCRPYEALTDGRMAVRWEDGTQSDLKPNELRGGLLLFRDLSQLEKAKLLRSAEELKKRQELNPKQKLRLERIREALKRKRQAMPRQRKDTRHYVRAEGDASASALERLSPLLFGTRLLSRRQMSLRAYDQSCKMDGIKKWLKHPERNLKKLLAKSDGLVKITNLLPPFVADAVLQRLPQLDAWERAGEGDRDDVGYEDRVKHRFSIADVEGDELLLGAARVLAKMLPGTLPNFSAACYRGRDHIAPHTDEVPEAYSAAELQRLRAAYAAKNLRRAAARWRATEATTAEAVEERLEAALQSGDLQKVRAAVAQRQETGSEKATTPWTRWVAEAYYLNKEWKATAGGQFVDMAASKHVLHSPDFNTLVAFEVPRLHAVRALRGRRPRYSLFGWWLRPGARAKGAKSAKSMARPAAKGRKAVKKLQVDGWG</sequence>
<reference evidence="3 4" key="2">
    <citation type="submission" date="2024-05" db="EMBL/GenBank/DDBJ databases">
        <authorList>
            <person name="Chen Y."/>
            <person name="Shah S."/>
            <person name="Dougan E. K."/>
            <person name="Thang M."/>
            <person name="Chan C."/>
        </authorList>
    </citation>
    <scope>NUCLEOTIDE SEQUENCE [LARGE SCALE GENOMIC DNA]</scope>
</reference>
<dbReference type="EMBL" id="CAMXCT010006528">
    <property type="protein sequence ID" value="CAI4015361.1"/>
    <property type="molecule type" value="Genomic_DNA"/>
</dbReference>
<feature type="non-terminal residue" evidence="2">
    <location>
        <position position="1"/>
    </location>
</feature>
<accession>A0A9P1DTU5</accession>
<evidence type="ECO:0000313" key="3">
    <source>
        <dbReference type="EMBL" id="CAL4802673.1"/>
    </source>
</evidence>
<dbReference type="EMBL" id="CAMXCT030006528">
    <property type="protein sequence ID" value="CAL4802673.1"/>
    <property type="molecule type" value="Genomic_DNA"/>
</dbReference>
<keyword evidence="3" id="KW-0560">Oxidoreductase</keyword>
<dbReference type="Pfam" id="PF13640">
    <property type="entry name" value="2OG-FeII_Oxy_3"/>
    <property type="match status" value="1"/>
</dbReference>
<dbReference type="Gene3D" id="2.60.120.620">
    <property type="entry name" value="q2cbj1_9rhob like domain"/>
    <property type="match status" value="1"/>
</dbReference>
<dbReference type="OrthoDB" id="430522at2759"/>
<name>A0A9P1DTU5_9DINO</name>
<dbReference type="AlphaFoldDB" id="A0A9P1DTU5"/>
<feature type="domain" description="Prolyl 4-hydroxylase alpha subunit Fe(2+) 2OG dioxygenase" evidence="1">
    <location>
        <begin position="515"/>
        <end position="581"/>
    </location>
</feature>
<reference evidence="2" key="1">
    <citation type="submission" date="2022-10" db="EMBL/GenBank/DDBJ databases">
        <authorList>
            <person name="Chen Y."/>
            <person name="Dougan E. K."/>
            <person name="Chan C."/>
            <person name="Rhodes N."/>
            <person name="Thang M."/>
        </authorList>
    </citation>
    <scope>NUCLEOTIDE SEQUENCE</scope>
</reference>
<comment type="caution">
    <text evidence="2">The sequence shown here is derived from an EMBL/GenBank/DDBJ whole genome shotgun (WGS) entry which is preliminary data.</text>
</comment>
<evidence type="ECO:0000313" key="2">
    <source>
        <dbReference type="EMBL" id="CAI4015361.1"/>
    </source>
</evidence>
<protein>
    <submittedName>
        <fullName evidence="3">Prolyl 4-hydroxylase alpha subunit Fe(2+) 2OG dioxygenase domain-containing protein</fullName>
    </submittedName>
</protein>
<dbReference type="EMBL" id="CAMXCT020006528">
    <property type="protein sequence ID" value="CAL1168736.1"/>
    <property type="molecule type" value="Genomic_DNA"/>
</dbReference>
<keyword evidence="4" id="KW-1185">Reference proteome</keyword>